<evidence type="ECO:0000256" key="4">
    <source>
        <dbReference type="ARBA" id="ARBA00022490"/>
    </source>
</evidence>
<dbReference type="Proteomes" id="UP000298127">
    <property type="component" value="Unassembled WGS sequence"/>
</dbReference>
<organism evidence="10 11">
    <name type="scientific">Orlajensenia leifsoniae</name>
    <dbReference type="NCBI Taxonomy" id="2561933"/>
    <lineage>
        <taxon>Bacteria</taxon>
        <taxon>Bacillati</taxon>
        <taxon>Actinomycetota</taxon>
        <taxon>Actinomycetes</taxon>
        <taxon>Micrococcales</taxon>
        <taxon>Microbacteriaceae</taxon>
        <taxon>Orlajensenia</taxon>
    </lineage>
</organism>
<comment type="function">
    <text evidence="5">Modulates RecA activity.</text>
</comment>
<reference evidence="10 11" key="1">
    <citation type="journal article" date="2018" name="J. Microbiol.">
        <title>Leifsonia flava sp. nov., a novel actinobacterium isolated from the rhizosphere of Aquilegia viridiflora.</title>
        <authorList>
            <person name="Cai Y."/>
            <person name="Tao W.Z."/>
            <person name="Ma Y.J."/>
            <person name="Cheng J."/>
            <person name="Zhang M.Y."/>
            <person name="Zhang Y.X."/>
        </authorList>
    </citation>
    <scope>NUCLEOTIDE SEQUENCE [LARGE SCALE GENOMIC DNA]</scope>
    <source>
        <strain evidence="10 11">SYP-B2174</strain>
    </source>
</reference>
<evidence type="ECO:0000313" key="11">
    <source>
        <dbReference type="Proteomes" id="UP000298127"/>
    </source>
</evidence>
<evidence type="ECO:0000313" key="10">
    <source>
        <dbReference type="EMBL" id="TFV98761.1"/>
    </source>
</evidence>
<feature type="domain" description="RecX third three-helical" evidence="9">
    <location>
        <begin position="156"/>
        <end position="197"/>
    </location>
</feature>
<dbReference type="AlphaFoldDB" id="A0A4Y9R236"/>
<dbReference type="RefSeq" id="WP_135119295.1">
    <property type="nucleotide sequence ID" value="NZ_SPQZ01000002.1"/>
</dbReference>
<comment type="subcellular location">
    <subcellularLocation>
        <location evidence="1 5">Cytoplasm</location>
    </subcellularLocation>
</comment>
<accession>A0A4Y9R236</accession>
<dbReference type="PANTHER" id="PTHR33602">
    <property type="entry name" value="REGULATORY PROTEIN RECX FAMILY PROTEIN"/>
    <property type="match status" value="1"/>
</dbReference>
<comment type="caution">
    <text evidence="10">The sequence shown here is derived from an EMBL/GenBank/DDBJ whole genome shotgun (WGS) entry which is preliminary data.</text>
</comment>
<feature type="region of interest" description="Disordered" evidence="7">
    <location>
        <begin position="1"/>
        <end position="25"/>
    </location>
</feature>
<keyword evidence="11" id="KW-1185">Reference proteome</keyword>
<feature type="coiled-coil region" evidence="6">
    <location>
        <begin position="73"/>
        <end position="100"/>
    </location>
</feature>
<dbReference type="InterPro" id="IPR053924">
    <property type="entry name" value="RecX_HTH_2nd"/>
</dbReference>
<feature type="compositionally biased region" description="Low complexity" evidence="7">
    <location>
        <begin position="1"/>
        <end position="13"/>
    </location>
</feature>
<proteinExistence type="inferred from homology"/>
<keyword evidence="4 5" id="KW-0963">Cytoplasm</keyword>
<dbReference type="InterPro" id="IPR036388">
    <property type="entry name" value="WH-like_DNA-bd_sf"/>
</dbReference>
<evidence type="ECO:0000259" key="9">
    <source>
        <dbReference type="Pfam" id="PF21981"/>
    </source>
</evidence>
<evidence type="ECO:0000256" key="3">
    <source>
        <dbReference type="ARBA" id="ARBA00018111"/>
    </source>
</evidence>
<dbReference type="GO" id="GO:0005737">
    <property type="term" value="C:cytoplasm"/>
    <property type="evidence" value="ECO:0007669"/>
    <property type="project" value="UniProtKB-SubCell"/>
</dbReference>
<evidence type="ECO:0000259" key="8">
    <source>
        <dbReference type="Pfam" id="PF02631"/>
    </source>
</evidence>
<evidence type="ECO:0000256" key="1">
    <source>
        <dbReference type="ARBA" id="ARBA00004496"/>
    </source>
</evidence>
<dbReference type="EMBL" id="SPQZ01000002">
    <property type="protein sequence ID" value="TFV98761.1"/>
    <property type="molecule type" value="Genomic_DNA"/>
</dbReference>
<dbReference type="GO" id="GO:0006282">
    <property type="term" value="P:regulation of DNA repair"/>
    <property type="evidence" value="ECO:0007669"/>
    <property type="project" value="UniProtKB-UniRule"/>
</dbReference>
<dbReference type="HAMAP" id="MF_01114">
    <property type="entry name" value="RecX"/>
    <property type="match status" value="1"/>
</dbReference>
<dbReference type="Gene3D" id="1.10.10.10">
    <property type="entry name" value="Winged helix-like DNA-binding domain superfamily/Winged helix DNA-binding domain"/>
    <property type="match status" value="2"/>
</dbReference>
<evidence type="ECO:0000256" key="2">
    <source>
        <dbReference type="ARBA" id="ARBA00009695"/>
    </source>
</evidence>
<feature type="domain" description="RecX second three-helical" evidence="8">
    <location>
        <begin position="104"/>
        <end position="145"/>
    </location>
</feature>
<dbReference type="Pfam" id="PF02631">
    <property type="entry name" value="RecX_HTH2"/>
    <property type="match status" value="1"/>
</dbReference>
<sequence>MPSNSSTSNSTGGPDERLAPVSYLPWAGSETDADAAADELVPQRRVPGVDPERDLLEAENVLTRRLRGRSLSVAEARAVLVELELDAGAAEELIERFERIGYLDDTRLAEQIVHTHHERKGLGRSAVEAEMRRRKLDQHAMSAVLDELSVDESGPATELAAGRLSRMSSLDDETAERRLLSFLMRKGYSSSVSRDAVKTAFTAIGRRAR</sequence>
<name>A0A4Y9R236_9MICO</name>
<dbReference type="Pfam" id="PF21981">
    <property type="entry name" value="RecX_HTH3"/>
    <property type="match status" value="1"/>
</dbReference>
<protein>
    <recommendedName>
        <fullName evidence="3 5">Regulatory protein RecX</fullName>
    </recommendedName>
</protein>
<dbReference type="InterPro" id="IPR053925">
    <property type="entry name" value="RecX_HTH_3rd"/>
</dbReference>
<gene>
    <name evidence="5" type="primary">recX</name>
    <name evidence="10" type="ORF">E4M00_04400</name>
</gene>
<dbReference type="PANTHER" id="PTHR33602:SF1">
    <property type="entry name" value="REGULATORY PROTEIN RECX FAMILY PROTEIN"/>
    <property type="match status" value="1"/>
</dbReference>
<keyword evidence="6" id="KW-0175">Coiled coil</keyword>
<dbReference type="InterPro" id="IPR003783">
    <property type="entry name" value="Regulatory_RecX"/>
</dbReference>
<comment type="similarity">
    <text evidence="2 5">Belongs to the RecX family.</text>
</comment>
<evidence type="ECO:0000256" key="5">
    <source>
        <dbReference type="HAMAP-Rule" id="MF_01114"/>
    </source>
</evidence>
<evidence type="ECO:0000256" key="6">
    <source>
        <dbReference type="SAM" id="Coils"/>
    </source>
</evidence>
<evidence type="ECO:0000256" key="7">
    <source>
        <dbReference type="SAM" id="MobiDB-lite"/>
    </source>
</evidence>